<name>A0A381P8P9_9ZZZZ</name>
<keyword evidence="2 5" id="KW-0812">Transmembrane</keyword>
<feature type="transmembrane region" description="Helical" evidence="5">
    <location>
        <begin position="226"/>
        <end position="244"/>
    </location>
</feature>
<feature type="transmembrane region" description="Helical" evidence="5">
    <location>
        <begin position="21"/>
        <end position="46"/>
    </location>
</feature>
<dbReference type="GO" id="GO:0009977">
    <property type="term" value="F:proton motive force dependent protein transmembrane transporter activity"/>
    <property type="evidence" value="ECO:0007669"/>
    <property type="project" value="TreeGrafter"/>
</dbReference>
<dbReference type="NCBIfam" id="TIGR00945">
    <property type="entry name" value="tatC"/>
    <property type="match status" value="1"/>
</dbReference>
<dbReference type="EMBL" id="UINC01000888">
    <property type="protein sequence ID" value="SUZ62737.1"/>
    <property type="molecule type" value="Genomic_DNA"/>
</dbReference>
<feature type="transmembrane region" description="Helical" evidence="5">
    <location>
        <begin position="168"/>
        <end position="191"/>
    </location>
</feature>
<feature type="transmembrane region" description="Helical" evidence="5">
    <location>
        <begin position="75"/>
        <end position="96"/>
    </location>
</feature>
<reference evidence="6" key="1">
    <citation type="submission" date="2018-05" db="EMBL/GenBank/DDBJ databases">
        <authorList>
            <person name="Lanie J.A."/>
            <person name="Ng W.-L."/>
            <person name="Kazmierczak K.M."/>
            <person name="Andrzejewski T.M."/>
            <person name="Davidsen T.M."/>
            <person name="Wayne K.J."/>
            <person name="Tettelin H."/>
            <person name="Glass J.I."/>
            <person name="Rusch D."/>
            <person name="Podicherti R."/>
            <person name="Tsui H.-C.T."/>
            <person name="Winkler M.E."/>
        </authorList>
    </citation>
    <scope>NUCLEOTIDE SEQUENCE</scope>
</reference>
<dbReference type="HAMAP" id="MF_00902">
    <property type="entry name" value="TatC"/>
    <property type="match status" value="1"/>
</dbReference>
<dbReference type="PANTHER" id="PTHR30371:SF0">
    <property type="entry name" value="SEC-INDEPENDENT PROTEIN TRANSLOCASE PROTEIN TATC, CHLOROPLASTIC-RELATED"/>
    <property type="match status" value="1"/>
</dbReference>
<dbReference type="GO" id="GO:0065002">
    <property type="term" value="P:intracellular protein transmembrane transport"/>
    <property type="evidence" value="ECO:0007669"/>
    <property type="project" value="TreeGrafter"/>
</dbReference>
<dbReference type="Pfam" id="PF00902">
    <property type="entry name" value="TatC"/>
    <property type="match status" value="1"/>
</dbReference>
<feature type="transmembrane region" description="Helical" evidence="5">
    <location>
        <begin position="117"/>
        <end position="148"/>
    </location>
</feature>
<evidence type="ECO:0000256" key="3">
    <source>
        <dbReference type="ARBA" id="ARBA00022989"/>
    </source>
</evidence>
<gene>
    <name evidence="6" type="ORF">METZ01_LOCUS15591</name>
</gene>
<dbReference type="PANTHER" id="PTHR30371">
    <property type="entry name" value="SEC-INDEPENDENT PROTEIN TRANSLOCASE PROTEIN TATC"/>
    <property type="match status" value="1"/>
</dbReference>
<protein>
    <recommendedName>
        <fullName evidence="7">Sec-independent protein translocase protein TatC</fullName>
    </recommendedName>
</protein>
<proteinExistence type="inferred from homology"/>
<evidence type="ECO:0008006" key="7">
    <source>
        <dbReference type="Google" id="ProtNLM"/>
    </source>
</evidence>
<dbReference type="InterPro" id="IPR002033">
    <property type="entry name" value="TatC"/>
</dbReference>
<sequence length="265" mass="30121">MAILTRNLRGEMPFLDHLEELRWRILWSFIAIFAGSIVGFILIVQFEVLNLLINPFYEVMGEEERLIFLSPTEPFFLLLKVGILSGIVLVSPVVIYQIWAFLSPALERHEKRVIIPALYFGVFLFAAGVYLSYTRALTAALQFLLFFGEDYFDMMLQAGPYFSFVTKILIAFGVLFELPVVIMILSALGLVTPKFLREKRRHAIVIITVLASLLTPGDVVTVTAMMMIPMVFLYEFSILLSWVITRRRKTRTIGGDPPDGSVEAE</sequence>
<accession>A0A381P8P9</accession>
<evidence type="ECO:0000256" key="5">
    <source>
        <dbReference type="SAM" id="Phobius"/>
    </source>
</evidence>
<evidence type="ECO:0000256" key="2">
    <source>
        <dbReference type="ARBA" id="ARBA00022692"/>
    </source>
</evidence>
<evidence type="ECO:0000256" key="1">
    <source>
        <dbReference type="ARBA" id="ARBA00004141"/>
    </source>
</evidence>
<evidence type="ECO:0000256" key="4">
    <source>
        <dbReference type="ARBA" id="ARBA00023136"/>
    </source>
</evidence>
<organism evidence="6">
    <name type="scientific">marine metagenome</name>
    <dbReference type="NCBI Taxonomy" id="408172"/>
    <lineage>
        <taxon>unclassified sequences</taxon>
        <taxon>metagenomes</taxon>
        <taxon>ecological metagenomes</taxon>
    </lineage>
</organism>
<keyword evidence="4 5" id="KW-0472">Membrane</keyword>
<dbReference type="GO" id="GO:0033281">
    <property type="term" value="C:TAT protein transport complex"/>
    <property type="evidence" value="ECO:0007669"/>
    <property type="project" value="TreeGrafter"/>
</dbReference>
<dbReference type="PRINTS" id="PR01840">
    <property type="entry name" value="TATCFAMILY"/>
</dbReference>
<dbReference type="PROSITE" id="PS01218">
    <property type="entry name" value="TATC"/>
    <property type="match status" value="1"/>
</dbReference>
<dbReference type="GO" id="GO:0043953">
    <property type="term" value="P:protein transport by the Tat complex"/>
    <property type="evidence" value="ECO:0007669"/>
    <property type="project" value="TreeGrafter"/>
</dbReference>
<dbReference type="InterPro" id="IPR019820">
    <property type="entry name" value="Sec-indep_translocase_CS"/>
</dbReference>
<evidence type="ECO:0000313" key="6">
    <source>
        <dbReference type="EMBL" id="SUZ62737.1"/>
    </source>
</evidence>
<feature type="transmembrane region" description="Helical" evidence="5">
    <location>
        <begin position="203"/>
        <end position="220"/>
    </location>
</feature>
<comment type="subcellular location">
    <subcellularLocation>
        <location evidence="1">Membrane</location>
        <topology evidence="1">Multi-pass membrane protein</topology>
    </subcellularLocation>
</comment>
<dbReference type="AlphaFoldDB" id="A0A381P8P9"/>
<keyword evidence="3 5" id="KW-1133">Transmembrane helix</keyword>